<keyword evidence="3" id="KW-1185">Reference proteome</keyword>
<feature type="region of interest" description="Disordered" evidence="1">
    <location>
        <begin position="76"/>
        <end position="106"/>
    </location>
</feature>
<name>A0AAJ0EBV1_9PEZI</name>
<accession>A0AAJ0EBV1</accession>
<protein>
    <submittedName>
        <fullName evidence="2">Uncharacterized protein</fullName>
    </submittedName>
</protein>
<feature type="region of interest" description="Disordered" evidence="1">
    <location>
        <begin position="1"/>
        <end position="25"/>
    </location>
</feature>
<dbReference type="RefSeq" id="XP_060441495.1">
    <property type="nucleotide sequence ID" value="XM_060596542.1"/>
</dbReference>
<reference evidence="2" key="1">
    <citation type="submission" date="2021-06" db="EMBL/GenBank/DDBJ databases">
        <title>Comparative genomics, transcriptomics and evolutionary studies reveal genomic signatures of adaptation to plant cell wall in hemibiotrophic fungi.</title>
        <authorList>
            <consortium name="DOE Joint Genome Institute"/>
            <person name="Baroncelli R."/>
            <person name="Diaz J.F."/>
            <person name="Benocci T."/>
            <person name="Peng M."/>
            <person name="Battaglia E."/>
            <person name="Haridas S."/>
            <person name="Andreopoulos W."/>
            <person name="Labutti K."/>
            <person name="Pangilinan J."/>
            <person name="Floch G.L."/>
            <person name="Makela M.R."/>
            <person name="Henrissat B."/>
            <person name="Grigoriev I.V."/>
            <person name="Crouch J.A."/>
            <person name="De Vries R.P."/>
            <person name="Sukno S.A."/>
            <person name="Thon M.R."/>
        </authorList>
    </citation>
    <scope>NUCLEOTIDE SEQUENCE</scope>
    <source>
        <strain evidence="2">CBS 102054</strain>
    </source>
</reference>
<organism evidence="2 3">
    <name type="scientific">Colletotrichum phormii</name>
    <dbReference type="NCBI Taxonomy" id="359342"/>
    <lineage>
        <taxon>Eukaryota</taxon>
        <taxon>Fungi</taxon>
        <taxon>Dikarya</taxon>
        <taxon>Ascomycota</taxon>
        <taxon>Pezizomycotina</taxon>
        <taxon>Sordariomycetes</taxon>
        <taxon>Hypocreomycetidae</taxon>
        <taxon>Glomerellales</taxon>
        <taxon>Glomerellaceae</taxon>
        <taxon>Colletotrichum</taxon>
        <taxon>Colletotrichum acutatum species complex</taxon>
    </lineage>
</organism>
<evidence type="ECO:0000313" key="3">
    <source>
        <dbReference type="Proteomes" id="UP001243989"/>
    </source>
</evidence>
<sequence>MYSKKSIGDSEEPCGSPQDRGESSVVVSSSLTRAVRLEVKVKISLIRLPGQPCCRSLIISWLKMIEVAFENAKRTSEQFKELNEEEEEESENLQVPDQDAEMEKADQTVKKLVSKFRKVTLLRREKVTTSERQEVGALAKAQ</sequence>
<dbReference type="GeneID" id="85481404"/>
<proteinExistence type="predicted"/>
<dbReference type="EMBL" id="JAHMHQ010000020">
    <property type="protein sequence ID" value="KAK1625500.1"/>
    <property type="molecule type" value="Genomic_DNA"/>
</dbReference>
<dbReference type="Proteomes" id="UP001243989">
    <property type="component" value="Unassembled WGS sequence"/>
</dbReference>
<comment type="caution">
    <text evidence="2">The sequence shown here is derived from an EMBL/GenBank/DDBJ whole genome shotgun (WGS) entry which is preliminary data.</text>
</comment>
<evidence type="ECO:0000313" key="2">
    <source>
        <dbReference type="EMBL" id="KAK1625500.1"/>
    </source>
</evidence>
<dbReference type="AlphaFoldDB" id="A0AAJ0EBV1"/>
<gene>
    <name evidence="2" type="ORF">BDP81DRAFT_97549</name>
</gene>
<evidence type="ECO:0000256" key="1">
    <source>
        <dbReference type="SAM" id="MobiDB-lite"/>
    </source>
</evidence>